<evidence type="ECO:0000313" key="3">
    <source>
        <dbReference type="Proteomes" id="UP000070720"/>
    </source>
</evidence>
<protein>
    <submittedName>
        <fullName evidence="1">Chromosome 3, complete genome</fullName>
    </submittedName>
</protein>
<organism evidence="1 3">
    <name type="scientific">Gibberella zeae (strain ATCC MYA-4620 / CBS 123657 / FGSC 9075 / NRRL 31084 / PH-1)</name>
    <name type="common">Wheat head blight fungus</name>
    <name type="synonym">Fusarium graminearum</name>
    <dbReference type="NCBI Taxonomy" id="229533"/>
    <lineage>
        <taxon>Eukaryota</taxon>
        <taxon>Fungi</taxon>
        <taxon>Dikarya</taxon>
        <taxon>Ascomycota</taxon>
        <taxon>Pezizomycotina</taxon>
        <taxon>Sordariomycetes</taxon>
        <taxon>Hypocreomycetidae</taxon>
        <taxon>Hypocreales</taxon>
        <taxon>Nectriaceae</taxon>
        <taxon>Fusarium</taxon>
    </lineage>
</organism>
<evidence type="ECO:0000313" key="2">
    <source>
        <dbReference type="EnsemblFungi" id="CEF85887"/>
    </source>
</evidence>
<dbReference type="EMBL" id="HG970334">
    <property type="protein sequence ID" value="CEF85887.1"/>
    <property type="molecule type" value="Genomic_DNA"/>
</dbReference>
<dbReference type="InParanoid" id="A0A098DX12"/>
<sequence length="80" mass="8878">MKIYTQYFLSSAPSTLPLHFFSGGRGYCGVGMRFTKRSQPGDDSPCLDKHDSMINCPVHPPIVLAMTLMIAFKIDNKCHG</sequence>
<accession>A0A0E0SHH4</accession>
<dbReference type="Proteomes" id="UP000070720">
    <property type="component" value="Chromosome 3"/>
</dbReference>
<reference evidence="2 3" key="2">
    <citation type="journal article" date="2010" name="Nature">
        <title>Comparative genomics reveals mobile pathogenicity chromosomes in Fusarium.</title>
        <authorList>
            <person name="Ma L.J."/>
            <person name="van der Does H.C."/>
            <person name="Borkovich K.A."/>
            <person name="Coleman J.J."/>
            <person name="Daboussi M.J."/>
            <person name="Di Pietro A."/>
            <person name="Dufresne M."/>
            <person name="Freitag M."/>
            <person name="Grabherr M."/>
            <person name="Henrissat B."/>
            <person name="Houterman P.M."/>
            <person name="Kang S."/>
            <person name="Shim W.B."/>
            <person name="Woloshuk C."/>
            <person name="Xie X."/>
            <person name="Xu J.R."/>
            <person name="Antoniw J."/>
            <person name="Baker S.E."/>
            <person name="Bluhm B.H."/>
            <person name="Breakspear A."/>
            <person name="Brown D.W."/>
            <person name="Butchko R.A."/>
            <person name="Chapman S."/>
            <person name="Coulson R."/>
            <person name="Coutinho P.M."/>
            <person name="Danchin E.G."/>
            <person name="Diener A."/>
            <person name="Gale L.R."/>
            <person name="Gardiner D.M."/>
            <person name="Goff S."/>
            <person name="Hammond-Kosack K.E."/>
            <person name="Hilburn K."/>
            <person name="Hua-Van A."/>
            <person name="Jonkers W."/>
            <person name="Kazan K."/>
            <person name="Kodira C.D."/>
            <person name="Koehrsen M."/>
            <person name="Kumar L."/>
            <person name="Lee Y.H."/>
            <person name="Li L."/>
            <person name="Manners J.M."/>
            <person name="Miranda-Saavedra D."/>
            <person name="Mukherjee M."/>
            <person name="Park G."/>
            <person name="Park J."/>
            <person name="Park S.Y."/>
            <person name="Proctor R.H."/>
            <person name="Regev A."/>
            <person name="Ruiz-Roldan M.C."/>
            <person name="Sain D."/>
            <person name="Sakthikumar S."/>
            <person name="Sykes S."/>
            <person name="Schwartz D.C."/>
            <person name="Turgeon B.G."/>
            <person name="Wapinski I."/>
            <person name="Yoder O."/>
            <person name="Young S."/>
            <person name="Zeng Q."/>
            <person name="Zhou S."/>
            <person name="Galagan J."/>
            <person name="Cuomo C.A."/>
            <person name="Kistler H.C."/>
            <person name="Rep M."/>
        </authorList>
    </citation>
    <scope>GENOME REANNOTATION</scope>
    <source>
        <strain evidence="3">ATCC MYA-4620 / CBS 123657 / FGSC 9075 / NRRL 31084 / PH-1</strain>
        <strain evidence="2">PH-1 / ATCC MYA-4620 / FGSC 9075 / NRRL 31084</strain>
    </source>
</reference>
<dbReference type="AlphaFoldDB" id="A0A098DX12"/>
<dbReference type="EnsemblFungi" id="CEF85887">
    <property type="protein sequence ID" value="CEF85887"/>
    <property type="gene ID" value="FGRRES_15309"/>
</dbReference>
<accession>A0A098DX12</accession>
<reference evidence="2 3" key="1">
    <citation type="journal article" date="2007" name="Science">
        <title>The Fusarium graminearum genome reveals a link between localized polymorphism and pathogen specialization.</title>
        <authorList>
            <person name="Cuomo C.A."/>
            <person name="Gueldener U."/>
            <person name="Xu J.-R."/>
            <person name="Trail F."/>
            <person name="Turgeon B.G."/>
            <person name="Di Pietro A."/>
            <person name="Walton J.D."/>
            <person name="Ma L.-J."/>
            <person name="Baker S.E."/>
            <person name="Rep M."/>
            <person name="Adam G."/>
            <person name="Antoniw J."/>
            <person name="Baldwin T."/>
            <person name="Calvo S.E."/>
            <person name="Chang Y.-L."/>
            <person name="DeCaprio D."/>
            <person name="Gale L.R."/>
            <person name="Gnerre S."/>
            <person name="Goswami R.S."/>
            <person name="Hammond-Kosack K."/>
            <person name="Harris L.J."/>
            <person name="Hilburn K."/>
            <person name="Kennell J.C."/>
            <person name="Kroken S."/>
            <person name="Magnuson J.K."/>
            <person name="Mannhaupt G."/>
            <person name="Mauceli E.W."/>
            <person name="Mewes H.-W."/>
            <person name="Mitterbauer R."/>
            <person name="Muehlbauer G."/>
            <person name="Muensterkoetter M."/>
            <person name="Nelson D."/>
            <person name="O'Donnell K."/>
            <person name="Ouellet T."/>
            <person name="Qi W."/>
            <person name="Quesneville H."/>
            <person name="Roncero M.I.G."/>
            <person name="Seong K.-Y."/>
            <person name="Tetko I.V."/>
            <person name="Urban M."/>
            <person name="Waalwijk C."/>
            <person name="Ward T.J."/>
            <person name="Yao J."/>
            <person name="Birren B.W."/>
            <person name="Kistler H.C."/>
        </authorList>
    </citation>
    <scope>NUCLEOTIDE SEQUENCE [LARGE SCALE GENOMIC DNA]</scope>
    <source>
        <strain evidence="3">ATCC MYA-4620 / CBS 123657 / FGSC 9075 / NRRL 31084 / PH-1</strain>
        <strain evidence="2">PH-1 / ATCC MYA-4620 / FGSC 9075 / NRRL 31084</strain>
    </source>
</reference>
<dbReference type="VEuPathDB" id="FungiDB:FGRAMPH1_01G18427"/>
<reference evidence="2" key="4">
    <citation type="submission" date="2017-01" db="UniProtKB">
        <authorList>
            <consortium name="EnsemblFungi"/>
        </authorList>
    </citation>
    <scope>IDENTIFICATION</scope>
    <source>
        <strain evidence="2">PH-1 / ATCC MYA-4620 / FGSC 9075 / NRRL 31084</strain>
    </source>
</reference>
<name>A0A098DX12_GIBZE</name>
<evidence type="ECO:0000313" key="1">
    <source>
        <dbReference type="EMBL" id="CEF85887.1"/>
    </source>
</evidence>
<gene>
    <name evidence="1" type="ORF">FGRAMPH1_01T18427</name>
</gene>
<keyword evidence="3" id="KW-1185">Reference proteome</keyword>
<proteinExistence type="predicted"/>
<reference evidence="1 3" key="3">
    <citation type="journal article" date="2015" name="BMC Genomics">
        <title>The completed genome sequence of the pathogenic ascomycete fungus Fusarium graminearum.</title>
        <authorList>
            <person name="King R."/>
            <person name="Urban M."/>
            <person name="Hammond-Kosack M.C."/>
            <person name="Hassani-Pak K."/>
            <person name="Hammond-Kosack K.E."/>
        </authorList>
    </citation>
    <scope>NUCLEOTIDE SEQUENCE [LARGE SCALE GENOMIC DNA]</scope>
    <source>
        <strain evidence="3">ATCC MYA-4620 / CBS 123657 / FGSC 9075 / NRRL 31084 / PH-1</strain>
        <strain evidence="1">PH-1</strain>
    </source>
</reference>